<dbReference type="AlphaFoldDB" id="A0A366XWX4"/>
<organism evidence="2 3">
    <name type="scientific">Bacillus taeanensis</name>
    <dbReference type="NCBI Taxonomy" id="273032"/>
    <lineage>
        <taxon>Bacteria</taxon>
        <taxon>Bacillati</taxon>
        <taxon>Bacillota</taxon>
        <taxon>Bacilli</taxon>
        <taxon>Bacillales</taxon>
        <taxon>Bacillaceae</taxon>
        <taxon>Bacillus</taxon>
    </lineage>
</organism>
<gene>
    <name evidence="2" type="ORF">DS031_10550</name>
</gene>
<name>A0A366XWX4_9BACI</name>
<comment type="caution">
    <text evidence="2">The sequence shown here is derived from an EMBL/GenBank/DDBJ whole genome shotgun (WGS) entry which is preliminary data.</text>
</comment>
<dbReference type="Proteomes" id="UP000253314">
    <property type="component" value="Unassembled WGS sequence"/>
</dbReference>
<evidence type="ECO:0000313" key="2">
    <source>
        <dbReference type="EMBL" id="RBW69655.1"/>
    </source>
</evidence>
<proteinExistence type="predicted"/>
<dbReference type="PANTHER" id="PTHR34595:SF7">
    <property type="entry name" value="SLL1039 PROTEIN"/>
    <property type="match status" value="1"/>
</dbReference>
<keyword evidence="3" id="KW-1185">Reference proteome</keyword>
<sequence length="320" mass="37506">MINRCAELLYWVGRYVERAENHTRLIDVNYHMRHELKGKENEETYMWERLITAIGDEHTFKSSHGEINETTVIQFLTFDRQNLNSIFSCLYQIRSNMRALRQLLPDELWDIVNEFYLWMDKQNIHTLTAQSPFMFYQRVREWLSLFNGTADSTMIREQEWNFIQAGKYLERAENTVHILQAIYTNFMKDGSLFVDHNHYNRLSVLLKSVGGFEAFRKCYADDVTFAKVIGFMMLNASFPRSVSFALTSMEANLRAIKQKDFDFSPLFHQSIVLSKEIDDITAGVGEESVGLEQFAEMLRLCEQLGAVVSNTFFREELIEA</sequence>
<dbReference type="InterPro" id="IPR051680">
    <property type="entry name" value="ATP-dep_Glu-Cys_Ligase-2"/>
</dbReference>
<dbReference type="Pfam" id="PF04168">
    <property type="entry name" value="Alpha-E"/>
    <property type="match status" value="1"/>
</dbReference>
<protein>
    <submittedName>
        <fullName evidence="2">Alpha-E domain-containing protein</fullName>
    </submittedName>
</protein>
<reference evidence="2 3" key="1">
    <citation type="submission" date="2018-07" db="EMBL/GenBank/DDBJ databases">
        <title>Lottiidibacillus patelloidae gen. nov., sp. nov., isolated from the intestinal tract of a marine limpet and the reclassification of B. taeanensis BH030017T, B. algicola KMM 3737T and B. hwajinpoensis SW-72T as genus Lottiidibacillus.</title>
        <authorList>
            <person name="Liu R."/>
            <person name="Huang Z."/>
        </authorList>
    </citation>
    <scope>NUCLEOTIDE SEQUENCE [LARGE SCALE GENOMIC DNA]</scope>
    <source>
        <strain evidence="2 3">BH030017</strain>
    </source>
</reference>
<evidence type="ECO:0000259" key="1">
    <source>
        <dbReference type="Pfam" id="PF04168"/>
    </source>
</evidence>
<evidence type="ECO:0000313" key="3">
    <source>
        <dbReference type="Proteomes" id="UP000253314"/>
    </source>
</evidence>
<feature type="domain" description="DUF403" evidence="1">
    <location>
        <begin position="1"/>
        <end position="313"/>
    </location>
</feature>
<dbReference type="RefSeq" id="WP_113806041.1">
    <property type="nucleotide sequence ID" value="NZ_QOCW01000009.1"/>
</dbReference>
<dbReference type="EMBL" id="QOCW01000009">
    <property type="protein sequence ID" value="RBW69655.1"/>
    <property type="molecule type" value="Genomic_DNA"/>
</dbReference>
<dbReference type="OrthoDB" id="9803532at2"/>
<dbReference type="PANTHER" id="PTHR34595">
    <property type="entry name" value="BLR5612 PROTEIN"/>
    <property type="match status" value="1"/>
</dbReference>
<accession>A0A366XWX4</accession>
<dbReference type="InterPro" id="IPR007296">
    <property type="entry name" value="DUF403"/>
</dbReference>